<evidence type="ECO:0000259" key="6">
    <source>
        <dbReference type="Pfam" id="PF05175"/>
    </source>
</evidence>
<proteinExistence type="inferred from homology"/>
<keyword evidence="8" id="KW-1185">Reference proteome</keyword>
<dbReference type="Proteomes" id="UP001501563">
    <property type="component" value="Unassembled WGS sequence"/>
</dbReference>
<dbReference type="EMBL" id="BAAAZA010000012">
    <property type="protein sequence ID" value="GAA3874284.1"/>
    <property type="molecule type" value="Genomic_DNA"/>
</dbReference>
<dbReference type="SUPFAM" id="SSF53335">
    <property type="entry name" value="S-adenosyl-L-methionine-dependent methyltransferases"/>
    <property type="match status" value="1"/>
</dbReference>
<dbReference type="GO" id="GO:0032259">
    <property type="term" value="P:methylation"/>
    <property type="evidence" value="ECO:0007669"/>
    <property type="project" value="UniProtKB-KW"/>
</dbReference>
<keyword evidence="3" id="KW-0808">Transferase</keyword>
<organism evidence="7 8">
    <name type="scientific">Streptomyces lannensis</name>
    <dbReference type="NCBI Taxonomy" id="766498"/>
    <lineage>
        <taxon>Bacteria</taxon>
        <taxon>Bacillati</taxon>
        <taxon>Actinomycetota</taxon>
        <taxon>Actinomycetes</taxon>
        <taxon>Kitasatosporales</taxon>
        <taxon>Streptomycetaceae</taxon>
        <taxon>Streptomyces</taxon>
    </lineage>
</organism>
<dbReference type="InterPro" id="IPR004557">
    <property type="entry name" value="PrmC-related"/>
</dbReference>
<evidence type="ECO:0000256" key="3">
    <source>
        <dbReference type="ARBA" id="ARBA00022679"/>
    </source>
</evidence>
<dbReference type="PANTHER" id="PTHR45875">
    <property type="entry name" value="METHYLTRANSFERASE N6AMT1"/>
    <property type="match status" value="1"/>
</dbReference>
<evidence type="ECO:0000313" key="7">
    <source>
        <dbReference type="EMBL" id="GAA3874284.1"/>
    </source>
</evidence>
<gene>
    <name evidence="7" type="ORF">GCM10022207_44940</name>
</gene>
<dbReference type="PROSITE" id="PS00092">
    <property type="entry name" value="N6_MTASE"/>
    <property type="match status" value="1"/>
</dbReference>
<feature type="region of interest" description="Disordered" evidence="5">
    <location>
        <begin position="119"/>
        <end position="139"/>
    </location>
</feature>
<evidence type="ECO:0000313" key="8">
    <source>
        <dbReference type="Proteomes" id="UP001501563"/>
    </source>
</evidence>
<feature type="domain" description="Methyltransferase small" evidence="6">
    <location>
        <begin position="14"/>
        <end position="114"/>
    </location>
</feature>
<protein>
    <submittedName>
        <fullName evidence="7">Methyltransferase</fullName>
    </submittedName>
</protein>
<comment type="caution">
    <text evidence="7">The sequence shown here is derived from an EMBL/GenBank/DDBJ whole genome shotgun (WGS) entry which is preliminary data.</text>
</comment>
<accession>A0ABP7KE01</accession>
<evidence type="ECO:0000256" key="1">
    <source>
        <dbReference type="ARBA" id="ARBA00006149"/>
    </source>
</evidence>
<dbReference type="PANTHER" id="PTHR45875:SF1">
    <property type="entry name" value="METHYLTRANSFERASE N6AMT1"/>
    <property type="match status" value="1"/>
</dbReference>
<evidence type="ECO:0000256" key="4">
    <source>
        <dbReference type="ARBA" id="ARBA00022691"/>
    </source>
</evidence>
<dbReference type="InterPro" id="IPR002052">
    <property type="entry name" value="DNA_methylase_N6_adenine_CS"/>
</dbReference>
<name>A0ABP7KE01_9ACTN</name>
<reference evidence="8" key="1">
    <citation type="journal article" date="2019" name="Int. J. Syst. Evol. Microbiol.">
        <title>The Global Catalogue of Microorganisms (GCM) 10K type strain sequencing project: providing services to taxonomists for standard genome sequencing and annotation.</title>
        <authorList>
            <consortium name="The Broad Institute Genomics Platform"/>
            <consortium name="The Broad Institute Genome Sequencing Center for Infectious Disease"/>
            <person name="Wu L."/>
            <person name="Ma J."/>
        </authorList>
    </citation>
    <scope>NUCLEOTIDE SEQUENCE [LARGE SCALE GENOMIC DNA]</scope>
    <source>
        <strain evidence="8">JCM 16578</strain>
    </source>
</reference>
<sequence length="233" mass="24835">MTVPAAPPWLASLATPPGVYAPQADTLFLATALWREALAPGTDVLDLGTGNGTLAIYAAQQGARVTATDIARRAVATARLNASRAGQHIDVRRGDLLSPIRGRRFDLVVCNPPYVPAPGSPLHGTRNDDGRTAPGSAWNAGPDGRAILDRLCEEVPQALRPGGVLLMVQSALSGPDTTLLRLSGSGLRAAVSDHIRIPFGPVLRSRLPWLRDRRLVNPQDMFEELVIIRAQQA</sequence>
<dbReference type="GO" id="GO:0008168">
    <property type="term" value="F:methyltransferase activity"/>
    <property type="evidence" value="ECO:0007669"/>
    <property type="project" value="UniProtKB-KW"/>
</dbReference>
<comment type="similarity">
    <text evidence="1">Belongs to the eukaryotic/archaeal PrmC-related family.</text>
</comment>
<dbReference type="InterPro" id="IPR029063">
    <property type="entry name" value="SAM-dependent_MTases_sf"/>
</dbReference>
<dbReference type="InterPro" id="IPR052190">
    <property type="entry name" value="Euk-Arch_PrmC-MTase"/>
</dbReference>
<dbReference type="RefSeq" id="WP_345550465.1">
    <property type="nucleotide sequence ID" value="NZ_BAAAZA010000012.1"/>
</dbReference>
<dbReference type="CDD" id="cd02440">
    <property type="entry name" value="AdoMet_MTases"/>
    <property type="match status" value="1"/>
</dbReference>
<dbReference type="NCBIfam" id="TIGR00537">
    <property type="entry name" value="hemK_rel_arch"/>
    <property type="match status" value="1"/>
</dbReference>
<dbReference type="Gene3D" id="3.40.50.150">
    <property type="entry name" value="Vaccinia Virus protein VP39"/>
    <property type="match status" value="1"/>
</dbReference>
<dbReference type="InterPro" id="IPR007848">
    <property type="entry name" value="Small_mtfrase_dom"/>
</dbReference>
<evidence type="ECO:0000256" key="2">
    <source>
        <dbReference type="ARBA" id="ARBA00022603"/>
    </source>
</evidence>
<keyword evidence="2 7" id="KW-0489">Methyltransferase</keyword>
<keyword evidence="4" id="KW-0949">S-adenosyl-L-methionine</keyword>
<evidence type="ECO:0000256" key="5">
    <source>
        <dbReference type="SAM" id="MobiDB-lite"/>
    </source>
</evidence>
<dbReference type="Pfam" id="PF05175">
    <property type="entry name" value="MTS"/>
    <property type="match status" value="1"/>
</dbReference>